<evidence type="ECO:0000313" key="5">
    <source>
        <dbReference type="WBParaSite" id="DME_0000439601-mRNA-1"/>
    </source>
</evidence>
<evidence type="ECO:0000313" key="3">
    <source>
        <dbReference type="Proteomes" id="UP000038040"/>
    </source>
</evidence>
<gene>
    <name evidence="2" type="ORF">DME_LOCUS8279</name>
</gene>
<proteinExistence type="predicted"/>
<dbReference type="Proteomes" id="UP000038040">
    <property type="component" value="Unplaced"/>
</dbReference>
<dbReference type="Proteomes" id="UP000274756">
    <property type="component" value="Unassembled WGS sequence"/>
</dbReference>
<feature type="compositionally biased region" description="Polar residues" evidence="1">
    <location>
        <begin position="178"/>
        <end position="197"/>
    </location>
</feature>
<dbReference type="EMBL" id="UYYG01001167">
    <property type="protein sequence ID" value="VDN58306.1"/>
    <property type="molecule type" value="Genomic_DNA"/>
</dbReference>
<protein>
    <submittedName>
        <fullName evidence="2 5">Uncharacterized protein</fullName>
    </submittedName>
</protein>
<sequence>MGSTHSRQTNAGRPRQRNKNCWPFAINEENNPGSSTCEKSTSFINDEKCKSAKIAAATAAAGDCSISPNKTEGRNRPPSLALNEPSTSLLPSLSPTSSTTSSDSTAFYYTTNEMLLQIIRCFPFPSPKSSPLPSPSSTHRNLERALSMNSEIKEKQYKKSNRSKSISEAKKTKCLAGMSSNNSPQSKTPSSENKTGDSGSGVVEKLAMV</sequence>
<feature type="region of interest" description="Disordered" evidence="1">
    <location>
        <begin position="1"/>
        <end position="40"/>
    </location>
</feature>
<reference evidence="2 4" key="2">
    <citation type="submission" date="2018-11" db="EMBL/GenBank/DDBJ databases">
        <authorList>
            <consortium name="Pathogen Informatics"/>
        </authorList>
    </citation>
    <scope>NUCLEOTIDE SEQUENCE [LARGE SCALE GENOMIC DNA]</scope>
</reference>
<feature type="compositionally biased region" description="Polar residues" evidence="1">
    <location>
        <begin position="1"/>
        <end position="11"/>
    </location>
</feature>
<dbReference type="WBParaSite" id="DME_0000439601-mRNA-1">
    <property type="protein sequence ID" value="DME_0000439601-mRNA-1"/>
    <property type="gene ID" value="DME_0000439601"/>
</dbReference>
<feature type="region of interest" description="Disordered" evidence="1">
    <location>
        <begin position="59"/>
        <end position="103"/>
    </location>
</feature>
<feature type="compositionally biased region" description="Low complexity" evidence="1">
    <location>
        <begin position="85"/>
        <end position="103"/>
    </location>
</feature>
<organism evidence="3 5">
    <name type="scientific">Dracunculus medinensis</name>
    <name type="common">Guinea worm</name>
    <dbReference type="NCBI Taxonomy" id="318479"/>
    <lineage>
        <taxon>Eukaryota</taxon>
        <taxon>Metazoa</taxon>
        <taxon>Ecdysozoa</taxon>
        <taxon>Nematoda</taxon>
        <taxon>Chromadorea</taxon>
        <taxon>Rhabditida</taxon>
        <taxon>Spirurina</taxon>
        <taxon>Dracunculoidea</taxon>
        <taxon>Dracunculidae</taxon>
        <taxon>Dracunculus</taxon>
    </lineage>
</organism>
<keyword evidence="4" id="KW-1185">Reference proteome</keyword>
<accession>A0A0N4UB36</accession>
<name>A0A0N4UB36_DRAME</name>
<evidence type="ECO:0000256" key="1">
    <source>
        <dbReference type="SAM" id="MobiDB-lite"/>
    </source>
</evidence>
<evidence type="ECO:0000313" key="4">
    <source>
        <dbReference type="Proteomes" id="UP000274756"/>
    </source>
</evidence>
<feature type="region of interest" description="Disordered" evidence="1">
    <location>
        <begin position="148"/>
        <end position="209"/>
    </location>
</feature>
<evidence type="ECO:0000313" key="2">
    <source>
        <dbReference type="EMBL" id="VDN58306.1"/>
    </source>
</evidence>
<dbReference type="AlphaFoldDB" id="A0A0N4UB36"/>
<feature type="compositionally biased region" description="Polar residues" evidence="1">
    <location>
        <begin position="28"/>
        <end position="40"/>
    </location>
</feature>
<reference evidence="5" key="1">
    <citation type="submission" date="2016-04" db="UniProtKB">
        <authorList>
            <consortium name="WormBaseParasite"/>
        </authorList>
    </citation>
    <scope>IDENTIFICATION</scope>
</reference>